<keyword evidence="2" id="KW-0460">Magnesium</keyword>
<accession>A0A067LW51</accession>
<evidence type="ECO:0000256" key="1">
    <source>
        <dbReference type="PIRSR" id="PIRSR000615-1"/>
    </source>
</evidence>
<dbReference type="InParanoid" id="A0A067LW51"/>
<dbReference type="EMBL" id="KL198109">
    <property type="protein sequence ID" value="KDQ07369.1"/>
    <property type="molecule type" value="Genomic_DNA"/>
</dbReference>
<dbReference type="HOGENOM" id="CLU_000288_7_18_1"/>
<dbReference type="InterPro" id="IPR011009">
    <property type="entry name" value="Kinase-like_dom_sf"/>
</dbReference>
<feature type="active site" description="Proton acceptor" evidence="1">
    <location>
        <position position="89"/>
    </location>
</feature>
<dbReference type="OrthoDB" id="2802511at2759"/>
<dbReference type="Gene3D" id="1.10.510.10">
    <property type="entry name" value="Transferase(Phosphotransferase) domain 1"/>
    <property type="match status" value="1"/>
</dbReference>
<name>A0A067LW51_BOTB1</name>
<dbReference type="InterPro" id="IPR051681">
    <property type="entry name" value="Ser/Thr_Kinases-Pseudokinases"/>
</dbReference>
<dbReference type="Proteomes" id="UP000027195">
    <property type="component" value="Unassembled WGS sequence"/>
</dbReference>
<dbReference type="GO" id="GO:0046872">
    <property type="term" value="F:metal ion binding"/>
    <property type="evidence" value="ECO:0007669"/>
    <property type="project" value="UniProtKB-KW"/>
</dbReference>
<gene>
    <name evidence="5" type="ORF">BOTBODRAFT_649417</name>
</gene>
<feature type="compositionally biased region" description="Acidic residues" evidence="3">
    <location>
        <begin position="300"/>
        <end position="312"/>
    </location>
</feature>
<reference evidence="6" key="1">
    <citation type="journal article" date="2014" name="Proc. Natl. Acad. Sci. U.S.A.">
        <title>Extensive sampling of basidiomycete genomes demonstrates inadequacy of the white-rot/brown-rot paradigm for wood decay fungi.</title>
        <authorList>
            <person name="Riley R."/>
            <person name="Salamov A.A."/>
            <person name="Brown D.W."/>
            <person name="Nagy L.G."/>
            <person name="Floudas D."/>
            <person name="Held B.W."/>
            <person name="Levasseur A."/>
            <person name="Lombard V."/>
            <person name="Morin E."/>
            <person name="Otillar R."/>
            <person name="Lindquist E.A."/>
            <person name="Sun H."/>
            <person name="LaButti K.M."/>
            <person name="Schmutz J."/>
            <person name="Jabbour D."/>
            <person name="Luo H."/>
            <person name="Baker S.E."/>
            <person name="Pisabarro A.G."/>
            <person name="Walton J.D."/>
            <person name="Blanchette R.A."/>
            <person name="Henrissat B."/>
            <person name="Martin F."/>
            <person name="Cullen D."/>
            <person name="Hibbett D.S."/>
            <person name="Grigoriev I.V."/>
        </authorList>
    </citation>
    <scope>NUCLEOTIDE SEQUENCE [LARGE SCALE GENOMIC DNA]</scope>
    <source>
        <strain evidence="6">FD-172 SS1</strain>
    </source>
</reference>
<feature type="binding site" evidence="2">
    <location>
        <position position="94"/>
    </location>
    <ligand>
        <name>Mg(2+)</name>
        <dbReference type="ChEBI" id="CHEBI:18420"/>
    </ligand>
</feature>
<feature type="compositionally biased region" description="Basic residues" evidence="3">
    <location>
        <begin position="321"/>
        <end position="330"/>
    </location>
</feature>
<dbReference type="STRING" id="930990.A0A067LW51"/>
<keyword evidence="2" id="KW-0479">Metal-binding</keyword>
<keyword evidence="6" id="KW-1185">Reference proteome</keyword>
<evidence type="ECO:0000256" key="2">
    <source>
        <dbReference type="PIRSR" id="PIRSR000615-3"/>
    </source>
</evidence>
<evidence type="ECO:0000259" key="4">
    <source>
        <dbReference type="PROSITE" id="PS50011"/>
    </source>
</evidence>
<protein>
    <recommendedName>
        <fullName evidence="4">Protein kinase domain-containing protein</fullName>
    </recommendedName>
</protein>
<dbReference type="PANTHER" id="PTHR44329:SF214">
    <property type="entry name" value="PROTEIN KINASE DOMAIN-CONTAINING PROTEIN"/>
    <property type="match status" value="1"/>
</dbReference>
<dbReference type="GO" id="GO:0005524">
    <property type="term" value="F:ATP binding"/>
    <property type="evidence" value="ECO:0007669"/>
    <property type="project" value="InterPro"/>
</dbReference>
<dbReference type="GO" id="GO:0004674">
    <property type="term" value="F:protein serine/threonine kinase activity"/>
    <property type="evidence" value="ECO:0007669"/>
    <property type="project" value="TreeGrafter"/>
</dbReference>
<dbReference type="SUPFAM" id="SSF56112">
    <property type="entry name" value="Protein kinase-like (PK-like)"/>
    <property type="match status" value="1"/>
</dbReference>
<proteinExistence type="predicted"/>
<dbReference type="PROSITE" id="PS50011">
    <property type="entry name" value="PROTEIN_KINASE_DOM"/>
    <property type="match status" value="1"/>
</dbReference>
<sequence length="330" mass="36466">MTAWLSLFKRLAREAKVWSQLSHPNVLPFLGLCTLESVPYLVSPWMENGHALDFVQKKPDADRLRLLAQVADGLEYLHNFKPKPVVHGDLRGPNILISLSGNACLADFGLSELKTDIYETNYSTPFITAGHPRWQAPEVIRAENKEEAWRNTSTDVFAFGRVMLELFTGKVPFSYLAHDATVIIKISNNEFPRRPDDEAVVASGLDDSMWQLMTDCWHATPSERPTATNLVARLTAALKSRSPRESSSGEKESSIGSSESPVTLDAMADADTELEGLSTHRPDRPGKAESPPSKRKSLPSEEEPSPGEEESASSEGGPSTRPKKRLRVSE</sequence>
<dbReference type="PANTHER" id="PTHR44329">
    <property type="entry name" value="SERINE/THREONINE-PROTEIN KINASE TNNI3K-RELATED"/>
    <property type="match status" value="1"/>
</dbReference>
<feature type="compositionally biased region" description="Basic and acidic residues" evidence="3">
    <location>
        <begin position="278"/>
        <end position="287"/>
    </location>
</feature>
<dbReference type="InterPro" id="IPR001245">
    <property type="entry name" value="Ser-Thr/Tyr_kinase_cat_dom"/>
</dbReference>
<evidence type="ECO:0000313" key="6">
    <source>
        <dbReference type="Proteomes" id="UP000027195"/>
    </source>
</evidence>
<dbReference type="Pfam" id="PF07714">
    <property type="entry name" value="PK_Tyr_Ser-Thr"/>
    <property type="match status" value="1"/>
</dbReference>
<evidence type="ECO:0000313" key="5">
    <source>
        <dbReference type="EMBL" id="KDQ07369.1"/>
    </source>
</evidence>
<dbReference type="InterPro" id="IPR000719">
    <property type="entry name" value="Prot_kinase_dom"/>
</dbReference>
<feature type="compositionally biased region" description="Basic and acidic residues" evidence="3">
    <location>
        <begin position="242"/>
        <end position="253"/>
    </location>
</feature>
<feature type="domain" description="Protein kinase" evidence="4">
    <location>
        <begin position="1"/>
        <end position="238"/>
    </location>
</feature>
<organism evidence="5 6">
    <name type="scientific">Botryobasidium botryosum (strain FD-172 SS1)</name>
    <dbReference type="NCBI Taxonomy" id="930990"/>
    <lineage>
        <taxon>Eukaryota</taxon>
        <taxon>Fungi</taxon>
        <taxon>Dikarya</taxon>
        <taxon>Basidiomycota</taxon>
        <taxon>Agaricomycotina</taxon>
        <taxon>Agaricomycetes</taxon>
        <taxon>Cantharellales</taxon>
        <taxon>Botryobasidiaceae</taxon>
        <taxon>Botryobasidium</taxon>
    </lineage>
</organism>
<feature type="region of interest" description="Disordered" evidence="3">
    <location>
        <begin position="238"/>
        <end position="330"/>
    </location>
</feature>
<evidence type="ECO:0000256" key="3">
    <source>
        <dbReference type="SAM" id="MobiDB-lite"/>
    </source>
</evidence>
<feature type="binding site" evidence="2">
    <location>
        <position position="107"/>
    </location>
    <ligand>
        <name>Mg(2+)</name>
        <dbReference type="ChEBI" id="CHEBI:18420"/>
    </ligand>
</feature>
<dbReference type="AlphaFoldDB" id="A0A067LW51"/>